<dbReference type="EMBL" id="LAZR01000358">
    <property type="protein sequence ID" value="KKN72665.1"/>
    <property type="molecule type" value="Genomic_DNA"/>
</dbReference>
<proteinExistence type="predicted"/>
<comment type="caution">
    <text evidence="1">The sequence shown here is derived from an EMBL/GenBank/DDBJ whole genome shotgun (WGS) entry which is preliminary data.</text>
</comment>
<sequence>MINWCPKCKAYVSTVLHKDKDSLKAKHHLWVCSGCSMILIDKIVKK</sequence>
<organism evidence="1">
    <name type="scientific">marine sediment metagenome</name>
    <dbReference type="NCBI Taxonomy" id="412755"/>
    <lineage>
        <taxon>unclassified sequences</taxon>
        <taxon>metagenomes</taxon>
        <taxon>ecological metagenomes</taxon>
    </lineage>
</organism>
<reference evidence="1" key="1">
    <citation type="journal article" date="2015" name="Nature">
        <title>Complex archaea that bridge the gap between prokaryotes and eukaryotes.</title>
        <authorList>
            <person name="Spang A."/>
            <person name="Saw J.H."/>
            <person name="Jorgensen S.L."/>
            <person name="Zaremba-Niedzwiedzka K."/>
            <person name="Martijn J."/>
            <person name="Lind A.E."/>
            <person name="van Eijk R."/>
            <person name="Schleper C."/>
            <person name="Guy L."/>
            <person name="Ettema T.J."/>
        </authorList>
    </citation>
    <scope>NUCLEOTIDE SEQUENCE</scope>
</reference>
<name>A0A0F9SUL0_9ZZZZ</name>
<dbReference type="AlphaFoldDB" id="A0A0F9SUL0"/>
<gene>
    <name evidence="1" type="ORF">LCGC14_0409070</name>
</gene>
<accession>A0A0F9SUL0</accession>
<protein>
    <submittedName>
        <fullName evidence="1">Uncharacterized protein</fullName>
    </submittedName>
</protein>
<evidence type="ECO:0000313" key="1">
    <source>
        <dbReference type="EMBL" id="KKN72665.1"/>
    </source>
</evidence>